<protein>
    <submittedName>
        <fullName evidence="2">Helix-turn-helix transcriptional regulator</fullName>
    </submittedName>
</protein>
<organism evidence="2 3">
    <name type="scientific">Neorhizobium turbinariae</name>
    <dbReference type="NCBI Taxonomy" id="2937795"/>
    <lineage>
        <taxon>Bacteria</taxon>
        <taxon>Pseudomonadati</taxon>
        <taxon>Pseudomonadota</taxon>
        <taxon>Alphaproteobacteria</taxon>
        <taxon>Hyphomicrobiales</taxon>
        <taxon>Rhizobiaceae</taxon>
        <taxon>Rhizobium/Agrobacterium group</taxon>
        <taxon>Neorhizobium</taxon>
    </lineage>
</organism>
<dbReference type="PROSITE" id="PS50943">
    <property type="entry name" value="HTH_CROC1"/>
    <property type="match status" value="1"/>
</dbReference>
<dbReference type="Proteomes" id="UP001202827">
    <property type="component" value="Unassembled WGS sequence"/>
</dbReference>
<name>A0ABT0IXF6_9HYPH</name>
<accession>A0ABT0IXF6</accession>
<dbReference type="SUPFAM" id="SSF47413">
    <property type="entry name" value="lambda repressor-like DNA-binding domains"/>
    <property type="match status" value="1"/>
</dbReference>
<dbReference type="SMART" id="SM00530">
    <property type="entry name" value="HTH_XRE"/>
    <property type="match status" value="1"/>
</dbReference>
<gene>
    <name evidence="2" type="ORF">M0654_21375</name>
</gene>
<comment type="caution">
    <text evidence="2">The sequence shown here is derived from an EMBL/GenBank/DDBJ whole genome shotgun (WGS) entry which is preliminary data.</text>
</comment>
<dbReference type="InterPro" id="IPR001387">
    <property type="entry name" value="Cro/C1-type_HTH"/>
</dbReference>
<dbReference type="Gene3D" id="1.10.260.40">
    <property type="entry name" value="lambda repressor-like DNA-binding domains"/>
    <property type="match status" value="1"/>
</dbReference>
<dbReference type="PANTHER" id="PTHR35010">
    <property type="entry name" value="BLL4672 PROTEIN-RELATED"/>
    <property type="match status" value="1"/>
</dbReference>
<dbReference type="Pfam" id="PF13560">
    <property type="entry name" value="HTH_31"/>
    <property type="match status" value="1"/>
</dbReference>
<dbReference type="InterPro" id="IPR010982">
    <property type="entry name" value="Lambda_DNA-bd_dom_sf"/>
</dbReference>
<proteinExistence type="predicted"/>
<feature type="domain" description="HTH cro/C1-type" evidence="1">
    <location>
        <begin position="19"/>
        <end position="73"/>
    </location>
</feature>
<reference evidence="2 3" key="1">
    <citation type="submission" date="2022-04" db="EMBL/GenBank/DDBJ databases">
        <title>Rhizobium coralii sp. nov., isolated from coral Turbinaria peltata.</title>
        <authorList>
            <person name="Sun H."/>
        </authorList>
    </citation>
    <scope>NUCLEOTIDE SEQUENCE [LARGE SCALE GENOMIC DNA]</scope>
    <source>
        <strain evidence="2 3">NTR19</strain>
    </source>
</reference>
<dbReference type="RefSeq" id="WP_248684824.1">
    <property type="nucleotide sequence ID" value="NZ_JALPRY010000031.1"/>
</dbReference>
<dbReference type="CDD" id="cd00093">
    <property type="entry name" value="HTH_XRE"/>
    <property type="match status" value="1"/>
</dbReference>
<dbReference type="Pfam" id="PF17765">
    <property type="entry name" value="MLTR_LBD"/>
    <property type="match status" value="1"/>
</dbReference>
<dbReference type="InterPro" id="IPR041413">
    <property type="entry name" value="MLTR_LBD"/>
</dbReference>
<dbReference type="Gene3D" id="3.30.450.180">
    <property type="match status" value="1"/>
</dbReference>
<dbReference type="PANTHER" id="PTHR35010:SF4">
    <property type="entry name" value="BLL5781 PROTEIN"/>
    <property type="match status" value="1"/>
</dbReference>
<sequence>MSQYIQRSRPSDTTVGHVLREWRERRRLSQMNLALDAGISTRHLSFVESGRSSPSRDLLTRLAETLAMPLRAQNRLMLSAGYAPIYADHDFDAAEMAHVRTTVEAVLEAQMPFPALAVDSRWTLVRANQATMDLLTGIDVEMLSPPLNVLRLSLHPQGLASRIVNFAEWRHHLLDRLQVQMTSSGDSVLVDLHKELASYPSPPPQKIEEERSHPLLAVPLELRVPDRDVVLRFISTTTMFSTATSVTLSELALECFYPADADTRAALLQQEINGAPR</sequence>
<dbReference type="EMBL" id="JALPRY010000031">
    <property type="protein sequence ID" value="MCK8782525.1"/>
    <property type="molecule type" value="Genomic_DNA"/>
</dbReference>
<evidence type="ECO:0000313" key="3">
    <source>
        <dbReference type="Proteomes" id="UP001202827"/>
    </source>
</evidence>
<keyword evidence="3" id="KW-1185">Reference proteome</keyword>
<evidence type="ECO:0000313" key="2">
    <source>
        <dbReference type="EMBL" id="MCK8782525.1"/>
    </source>
</evidence>
<evidence type="ECO:0000259" key="1">
    <source>
        <dbReference type="PROSITE" id="PS50943"/>
    </source>
</evidence>